<comment type="caution">
    <text evidence="2">The sequence shown here is derived from an EMBL/GenBank/DDBJ whole genome shotgun (WGS) entry which is preliminary data.</text>
</comment>
<reference evidence="2" key="1">
    <citation type="journal article" date="2021" name="New Phytol.">
        <title>Evolutionary innovations through gain and loss of genes in the ectomycorrhizal Boletales.</title>
        <authorList>
            <person name="Wu G."/>
            <person name="Miyauchi S."/>
            <person name="Morin E."/>
            <person name="Kuo A."/>
            <person name="Drula E."/>
            <person name="Varga T."/>
            <person name="Kohler A."/>
            <person name="Feng B."/>
            <person name="Cao Y."/>
            <person name="Lipzen A."/>
            <person name="Daum C."/>
            <person name="Hundley H."/>
            <person name="Pangilinan J."/>
            <person name="Johnson J."/>
            <person name="Barry K."/>
            <person name="LaButti K."/>
            <person name="Ng V."/>
            <person name="Ahrendt S."/>
            <person name="Min B."/>
            <person name="Choi I.G."/>
            <person name="Park H."/>
            <person name="Plett J.M."/>
            <person name="Magnuson J."/>
            <person name="Spatafora J.W."/>
            <person name="Nagy L.G."/>
            <person name="Henrissat B."/>
            <person name="Grigoriev I.V."/>
            <person name="Yang Z.L."/>
            <person name="Xu J."/>
            <person name="Martin F.M."/>
        </authorList>
    </citation>
    <scope>NUCLEOTIDE SEQUENCE</scope>
    <source>
        <strain evidence="2">KKN 215</strain>
    </source>
</reference>
<name>A0A8K0ULZ5_9AGAR</name>
<dbReference type="Proteomes" id="UP000813824">
    <property type="component" value="Unassembled WGS sequence"/>
</dbReference>
<organism evidence="2 3">
    <name type="scientific">Cristinia sonorae</name>
    <dbReference type="NCBI Taxonomy" id="1940300"/>
    <lineage>
        <taxon>Eukaryota</taxon>
        <taxon>Fungi</taxon>
        <taxon>Dikarya</taxon>
        <taxon>Basidiomycota</taxon>
        <taxon>Agaricomycotina</taxon>
        <taxon>Agaricomycetes</taxon>
        <taxon>Agaricomycetidae</taxon>
        <taxon>Agaricales</taxon>
        <taxon>Pleurotineae</taxon>
        <taxon>Stephanosporaceae</taxon>
        <taxon>Cristinia</taxon>
    </lineage>
</organism>
<keyword evidence="3" id="KW-1185">Reference proteome</keyword>
<dbReference type="EMBL" id="JAEVFJ010000019">
    <property type="protein sequence ID" value="KAH8099671.1"/>
    <property type="molecule type" value="Genomic_DNA"/>
</dbReference>
<gene>
    <name evidence="2" type="ORF">BXZ70DRAFT_908047</name>
</gene>
<accession>A0A8K0ULZ5</accession>
<evidence type="ECO:0000313" key="3">
    <source>
        <dbReference type="Proteomes" id="UP000813824"/>
    </source>
</evidence>
<feature type="region of interest" description="Disordered" evidence="1">
    <location>
        <begin position="258"/>
        <end position="277"/>
    </location>
</feature>
<feature type="region of interest" description="Disordered" evidence="1">
    <location>
        <begin position="327"/>
        <end position="348"/>
    </location>
</feature>
<proteinExistence type="predicted"/>
<protein>
    <submittedName>
        <fullName evidence="2">Uncharacterized protein</fullName>
    </submittedName>
</protein>
<evidence type="ECO:0000256" key="1">
    <source>
        <dbReference type="SAM" id="MobiDB-lite"/>
    </source>
</evidence>
<sequence length="348" mass="38995">MYNISGPRALSVSPAGKFVFSGPGKHELSAHRSPAFSGSLNSDISSKKFRIAGGVCSAVDSPYSNHHRQVMPRAKKIKQARPSRTIINKNKETGYIGCLRIGHKGLHVRCLRDFDQLYSLKYILAHISIPNIQILLWKLTLLEASIDAAKPGVYSSCLALSTTADSWPIDTGSSQGFSEADSPPHFGHRVSLRLQTKNRSQCQHDPPYTFQATPRHKRQELNELVDLLSGCREHIWVLKFVKKVFCYTIVEFNSGSWREEPNNNEYTSPKRRGKPQVLDQSSHITMNMKTAYLLIRPTLMLVIGFLLPNRLDCASPQYFSGGHKFPPNSPGHRSGIFGHRSHPSLLRP</sequence>
<evidence type="ECO:0000313" key="2">
    <source>
        <dbReference type="EMBL" id="KAH8099671.1"/>
    </source>
</evidence>
<dbReference type="AlphaFoldDB" id="A0A8K0ULZ5"/>